<proteinExistence type="predicted"/>
<evidence type="ECO:0000313" key="2">
    <source>
        <dbReference type="EMBL" id="KAH0571455.1"/>
    </source>
</evidence>
<dbReference type="EMBL" id="AUWU02000006">
    <property type="protein sequence ID" value="KAH0571455.1"/>
    <property type="molecule type" value="Genomic_DNA"/>
</dbReference>
<dbReference type="EMBL" id="KI545950">
    <property type="protein sequence ID" value="EST49459.1"/>
    <property type="molecule type" value="Genomic_DNA"/>
</dbReference>
<reference evidence="2" key="2">
    <citation type="submission" date="2020-12" db="EMBL/GenBank/DDBJ databases">
        <title>New Spironucleus salmonicida genome in near-complete chromosomes.</title>
        <authorList>
            <person name="Xu F."/>
            <person name="Kurt Z."/>
            <person name="Jimenez-Gonzalez A."/>
            <person name="Astvaldsson A."/>
            <person name="Andersson J.O."/>
            <person name="Svard S.G."/>
        </authorList>
    </citation>
    <scope>NUCLEOTIDE SEQUENCE</scope>
    <source>
        <strain evidence="2">ATCC 50377</strain>
    </source>
</reference>
<name>V6M7L7_9EUKA</name>
<organism evidence="1">
    <name type="scientific">Spironucleus salmonicida</name>
    <dbReference type="NCBI Taxonomy" id="348837"/>
    <lineage>
        <taxon>Eukaryota</taxon>
        <taxon>Metamonada</taxon>
        <taxon>Diplomonadida</taxon>
        <taxon>Hexamitidae</taxon>
        <taxon>Hexamitinae</taxon>
        <taxon>Spironucleus</taxon>
    </lineage>
</organism>
<gene>
    <name evidence="1" type="ORF">SS50377_10208</name>
    <name evidence="2" type="ORF">SS50377_25640</name>
</gene>
<protein>
    <submittedName>
        <fullName evidence="1">Uncharacterized protein</fullName>
    </submittedName>
</protein>
<dbReference type="SUPFAM" id="SSF144052">
    <property type="entry name" value="Thermophilic metalloprotease-like"/>
    <property type="match status" value="1"/>
</dbReference>
<dbReference type="AlphaFoldDB" id="V6M7L7"/>
<keyword evidence="3" id="KW-1185">Reference proteome</keyword>
<evidence type="ECO:0000313" key="3">
    <source>
        <dbReference type="Proteomes" id="UP000018208"/>
    </source>
</evidence>
<dbReference type="VEuPathDB" id="GiardiaDB:SS50377_25640"/>
<sequence>MDQIYKQYLSAQIDNVAINEQSNILLQIPVEFTHLSLFIIDHLYAKNPNSLDFVSYDKQVTVKQIQNFKTQISRTQQLNLLIQNENLLENLIYIKVDTGIFTFAENAIKQPFDYILSIYEELSTLELDISPKFTFKRIKLFCESDAQFLNIPINDLNSLFTSYVETLDQSINPKRDVLIKKFQSLDFVGIKTYLSYDLTSSDSNISGTIFATSPVILCGIQFNDFWASISCSEITNCGASTNADTLTQLFDTNREIRKISKVIMSGKSGFQLDPEALYFLANQNYGIQIVFGIENELASEYLKLNVPIGSSDLKVVGIQKNGKQEIIYQQGEFLGVFQ</sequence>
<reference evidence="1 2" key="1">
    <citation type="journal article" date="2014" name="PLoS Genet.">
        <title>The Genome of Spironucleus salmonicida Highlights a Fish Pathogen Adapted to Fluctuating Environments.</title>
        <authorList>
            <person name="Xu F."/>
            <person name="Jerlstrom-Hultqvist J."/>
            <person name="Einarsson E."/>
            <person name="Astvaldsson A."/>
            <person name="Svard S.G."/>
            <person name="Andersson J.O."/>
        </authorList>
    </citation>
    <scope>NUCLEOTIDE SEQUENCE</scope>
    <source>
        <strain evidence="2">ATCC 50377</strain>
    </source>
</reference>
<evidence type="ECO:0000313" key="1">
    <source>
        <dbReference type="EMBL" id="EST49459.1"/>
    </source>
</evidence>
<accession>V6M7L7</accession>
<dbReference type="Proteomes" id="UP000018208">
    <property type="component" value="Unassembled WGS sequence"/>
</dbReference>